<sequence length="447" mass="46142">MKGGAPALAVGVAETLPAVSSRLVITGRQGPSDCGPVRVKRGDRVHAGQVLFGPEPGDETAGSVPVHSPVSGKVVDVQPALGPDGDMAPAVTVEADDLGERVEPLARPWEPWQPGQWPVEELRRFLRMAGVDGAPCPVQGSLYERLERGLGGGTLVVNAVGCEPGLPSDMLEAATYPTATLLGAAALGRAAGAGRVLLAVHRGDPADEALTGALAEQPQLGTGPVPVEIVRLADVDWFWVPVLLAREALAVAGLRRRGSRSGEARPMMVESAATAVAAGEALVEGWPVTERLVTISARGRLRAVRVPIGTPVASLLQGHDDGQTGATPVLVLVGGPLQGAALPDLQLPVTKSVSAITAMPPAMHFRPEAACVRCGRCVEACPAGLLPLYIARAAAAGQMAEARALGARDCLECGACTVLCPSYRPLLQWIRLAKYGRARRPGQGGGL</sequence>
<dbReference type="InterPro" id="IPR017900">
    <property type="entry name" value="4Fe4S_Fe_S_CS"/>
</dbReference>
<dbReference type="Gene3D" id="3.30.70.20">
    <property type="match status" value="1"/>
</dbReference>
<dbReference type="InterPro" id="IPR017896">
    <property type="entry name" value="4Fe4S_Fe-S-bd"/>
</dbReference>
<keyword evidence="2" id="KW-0408">Iron</keyword>
<keyword evidence="3" id="KW-0411">Iron-sulfur</keyword>
<dbReference type="SUPFAM" id="SSF46548">
    <property type="entry name" value="alpha-helical ferredoxin"/>
    <property type="match status" value="1"/>
</dbReference>
<dbReference type="Pfam" id="PF13375">
    <property type="entry name" value="RnfC_N"/>
    <property type="match status" value="1"/>
</dbReference>
<reference evidence="6" key="1">
    <citation type="submission" date="2023-12" db="EMBL/GenBank/DDBJ databases">
        <title>Novel isolates from deep terrestrial aquifers shed light on the physiology and ecology of the class Limnochordia.</title>
        <authorList>
            <person name="Karnachuk O.V."/>
            <person name="Lukina A.P."/>
            <person name="Avakyan M.R."/>
            <person name="Kadnikov V."/>
            <person name="Begmatov S."/>
            <person name="Beletsky A.V."/>
            <person name="Mardanov A.V."/>
            <person name="Ravin N.V."/>
        </authorList>
    </citation>
    <scope>NUCLEOTIDE SEQUENCE [LARGE SCALE GENOMIC DNA]</scope>
    <source>
        <strain evidence="6">LN</strain>
    </source>
</reference>
<evidence type="ECO:0000256" key="2">
    <source>
        <dbReference type="ARBA" id="ARBA00023004"/>
    </source>
</evidence>
<accession>A0ABZ1BNV9</accession>
<evidence type="ECO:0000259" key="4">
    <source>
        <dbReference type="PROSITE" id="PS51379"/>
    </source>
</evidence>
<proteinExistence type="predicted"/>
<evidence type="ECO:0000256" key="1">
    <source>
        <dbReference type="ARBA" id="ARBA00022723"/>
    </source>
</evidence>
<dbReference type="Gene3D" id="3.40.50.11540">
    <property type="entry name" value="NADH-ubiquinone oxidoreductase 51kDa subunit"/>
    <property type="match status" value="1"/>
</dbReference>
<organism evidence="5 6">
    <name type="scientific">Geochorda subterranea</name>
    <dbReference type="NCBI Taxonomy" id="3109564"/>
    <lineage>
        <taxon>Bacteria</taxon>
        <taxon>Bacillati</taxon>
        <taxon>Bacillota</taxon>
        <taxon>Limnochordia</taxon>
        <taxon>Limnochordales</taxon>
        <taxon>Geochordaceae</taxon>
        <taxon>Geochorda</taxon>
    </lineage>
</organism>
<gene>
    <name evidence="5" type="ORF">VLY81_13430</name>
</gene>
<dbReference type="Pfam" id="PF13187">
    <property type="entry name" value="Fer4_9"/>
    <property type="match status" value="1"/>
</dbReference>
<keyword evidence="1" id="KW-0479">Metal-binding</keyword>
<evidence type="ECO:0000313" key="6">
    <source>
        <dbReference type="Proteomes" id="UP001333102"/>
    </source>
</evidence>
<dbReference type="InterPro" id="IPR026902">
    <property type="entry name" value="RnfC_N"/>
</dbReference>
<dbReference type="InterPro" id="IPR010208">
    <property type="entry name" value="Ion_transpt_RnfC/RsxC"/>
</dbReference>
<evidence type="ECO:0000256" key="3">
    <source>
        <dbReference type="ARBA" id="ARBA00023014"/>
    </source>
</evidence>
<dbReference type="SUPFAM" id="SSF142019">
    <property type="entry name" value="Nqo1 FMN-binding domain-like"/>
    <property type="match status" value="1"/>
</dbReference>
<feature type="domain" description="4Fe-4S ferredoxin-type" evidence="4">
    <location>
        <begin position="361"/>
        <end position="391"/>
    </location>
</feature>
<dbReference type="EMBL" id="CP141614">
    <property type="protein sequence ID" value="WRP14404.1"/>
    <property type="molecule type" value="Genomic_DNA"/>
</dbReference>
<dbReference type="PANTHER" id="PTHR43034">
    <property type="entry name" value="ION-TRANSLOCATING OXIDOREDUCTASE COMPLEX SUBUNIT C"/>
    <property type="match status" value="1"/>
</dbReference>
<dbReference type="PROSITE" id="PS51379">
    <property type="entry name" value="4FE4S_FER_2"/>
    <property type="match status" value="1"/>
</dbReference>
<name>A0ABZ1BNV9_9FIRM</name>
<dbReference type="PROSITE" id="PS00198">
    <property type="entry name" value="4FE4S_FER_1"/>
    <property type="match status" value="2"/>
</dbReference>
<keyword evidence="6" id="KW-1185">Reference proteome</keyword>
<dbReference type="RefSeq" id="WP_324668722.1">
    <property type="nucleotide sequence ID" value="NZ_CP141614.1"/>
</dbReference>
<dbReference type="Proteomes" id="UP001333102">
    <property type="component" value="Chromosome"/>
</dbReference>
<dbReference type="PANTHER" id="PTHR43034:SF2">
    <property type="entry name" value="ION-TRANSLOCATING OXIDOREDUCTASE COMPLEX SUBUNIT C"/>
    <property type="match status" value="1"/>
</dbReference>
<dbReference type="InterPro" id="IPR037225">
    <property type="entry name" value="Nuo51_FMN-bd_sf"/>
</dbReference>
<evidence type="ECO:0000313" key="5">
    <source>
        <dbReference type="EMBL" id="WRP14404.1"/>
    </source>
</evidence>
<protein>
    <submittedName>
        <fullName evidence="5">4Fe-4S dicluster domain-containing protein</fullName>
    </submittedName>
</protein>